<evidence type="ECO:0000313" key="3">
    <source>
        <dbReference type="Proteomes" id="UP000037069"/>
    </source>
</evidence>
<evidence type="ECO:0000313" key="2">
    <source>
        <dbReference type="EMBL" id="KNC29828.1"/>
    </source>
</evidence>
<evidence type="ECO:0000256" key="1">
    <source>
        <dbReference type="SAM" id="Phobius"/>
    </source>
</evidence>
<dbReference type="OrthoDB" id="6362496at2759"/>
<keyword evidence="1" id="KW-1133">Transmembrane helix</keyword>
<sequence length="337" mass="39030">MSDQSMLDNTTVPPVVPTNPHEIALQSLCKQLLKSRLFRGFYVERRYVENVKGYRDIVSLQKSEKSLDKMLKDIRDKLQLFYSHQNPQIWIGITSGPLAGITKPQPAALETHLWVEMKELAFGQYWFSIKSIRFRDNEIILKLKEVQPVEEEEVPKWAPSSSSNKTICDNTPTAIENSAPNTSLSLENQITFDDFIVLLQQWWATIKQTVYDFMAQDISKENLKGVLRFLGLLIVSILSGALVGVKFLGIFTLRFMFELSRLTHVLTPIIFKIIEVFNKIIGGFYILLAMIWKDTVVKRNQPQHNALEYNRPMYKSIEYDVRQRRQDASTNFDKSFQ</sequence>
<dbReference type="Proteomes" id="UP000037069">
    <property type="component" value="Unassembled WGS sequence"/>
</dbReference>
<protein>
    <submittedName>
        <fullName evidence="2">Uncharacterized protein</fullName>
    </submittedName>
</protein>
<proteinExistence type="predicted"/>
<keyword evidence="3" id="KW-1185">Reference proteome</keyword>
<dbReference type="EMBL" id="JRES01000623">
    <property type="protein sequence ID" value="KNC29828.1"/>
    <property type="molecule type" value="Genomic_DNA"/>
</dbReference>
<organism evidence="2 3">
    <name type="scientific">Lucilia cuprina</name>
    <name type="common">Green bottle fly</name>
    <name type="synonym">Australian sheep blowfly</name>
    <dbReference type="NCBI Taxonomy" id="7375"/>
    <lineage>
        <taxon>Eukaryota</taxon>
        <taxon>Metazoa</taxon>
        <taxon>Ecdysozoa</taxon>
        <taxon>Arthropoda</taxon>
        <taxon>Hexapoda</taxon>
        <taxon>Insecta</taxon>
        <taxon>Pterygota</taxon>
        <taxon>Neoptera</taxon>
        <taxon>Endopterygota</taxon>
        <taxon>Diptera</taxon>
        <taxon>Brachycera</taxon>
        <taxon>Muscomorpha</taxon>
        <taxon>Oestroidea</taxon>
        <taxon>Calliphoridae</taxon>
        <taxon>Luciliinae</taxon>
        <taxon>Lucilia</taxon>
    </lineage>
</organism>
<accession>A0A0L0CBN9</accession>
<comment type="caution">
    <text evidence="2">The sequence shown here is derived from an EMBL/GenBank/DDBJ whole genome shotgun (WGS) entry which is preliminary data.</text>
</comment>
<feature type="transmembrane region" description="Helical" evidence="1">
    <location>
        <begin position="269"/>
        <end position="292"/>
    </location>
</feature>
<keyword evidence="1" id="KW-0812">Transmembrane</keyword>
<feature type="transmembrane region" description="Helical" evidence="1">
    <location>
        <begin position="229"/>
        <end position="257"/>
    </location>
</feature>
<name>A0A0L0CBN9_LUCCU</name>
<keyword evidence="1" id="KW-0472">Membrane</keyword>
<dbReference type="AlphaFoldDB" id="A0A0L0CBN9"/>
<reference evidence="2 3" key="1">
    <citation type="journal article" date="2015" name="Nat. Commun.">
        <title>Lucilia cuprina genome unlocks parasitic fly biology to underpin future interventions.</title>
        <authorList>
            <person name="Anstead C.A."/>
            <person name="Korhonen P.K."/>
            <person name="Young N.D."/>
            <person name="Hall R.S."/>
            <person name="Jex A.R."/>
            <person name="Murali S.C."/>
            <person name="Hughes D.S."/>
            <person name="Lee S.F."/>
            <person name="Perry T."/>
            <person name="Stroehlein A.J."/>
            <person name="Ansell B.R."/>
            <person name="Breugelmans B."/>
            <person name="Hofmann A."/>
            <person name="Qu J."/>
            <person name="Dugan S."/>
            <person name="Lee S.L."/>
            <person name="Chao H."/>
            <person name="Dinh H."/>
            <person name="Han Y."/>
            <person name="Doddapaneni H.V."/>
            <person name="Worley K.C."/>
            <person name="Muzny D.M."/>
            <person name="Ioannidis P."/>
            <person name="Waterhouse R.M."/>
            <person name="Zdobnov E.M."/>
            <person name="James P.J."/>
            <person name="Bagnall N.H."/>
            <person name="Kotze A.C."/>
            <person name="Gibbs R.A."/>
            <person name="Richards S."/>
            <person name="Batterham P."/>
            <person name="Gasser R.B."/>
        </authorList>
    </citation>
    <scope>NUCLEOTIDE SEQUENCE [LARGE SCALE GENOMIC DNA]</scope>
    <source>
        <strain evidence="2 3">LS</strain>
        <tissue evidence="2">Full body</tissue>
    </source>
</reference>
<gene>
    <name evidence="2" type="ORF">FF38_01500</name>
</gene>
<dbReference type="OMA" id="ERCFVEQ"/>